<name>A0ABD6F446_9BILA</name>
<dbReference type="EMBL" id="JBGFUD010015865">
    <property type="protein sequence ID" value="MFH4984210.1"/>
    <property type="molecule type" value="Genomic_DNA"/>
</dbReference>
<dbReference type="PANTHER" id="PTHR10796:SF88">
    <property type="entry name" value="SSD DOMAIN-CONTAINING PROTEIN"/>
    <property type="match status" value="1"/>
</dbReference>
<evidence type="ECO:0000313" key="3">
    <source>
        <dbReference type="Proteomes" id="UP001608902"/>
    </source>
</evidence>
<keyword evidence="1" id="KW-0812">Transmembrane</keyword>
<dbReference type="AlphaFoldDB" id="A0ABD6F446"/>
<comment type="caution">
    <text evidence="2">The sequence shown here is derived from an EMBL/GenBank/DDBJ whole genome shotgun (WGS) entry which is preliminary data.</text>
</comment>
<keyword evidence="1" id="KW-0472">Membrane</keyword>
<gene>
    <name evidence="2" type="ORF">AB6A40_010919</name>
</gene>
<accession>A0ABD6F446</accession>
<organism evidence="2 3">
    <name type="scientific">Gnathostoma spinigerum</name>
    <dbReference type="NCBI Taxonomy" id="75299"/>
    <lineage>
        <taxon>Eukaryota</taxon>
        <taxon>Metazoa</taxon>
        <taxon>Ecdysozoa</taxon>
        <taxon>Nematoda</taxon>
        <taxon>Chromadorea</taxon>
        <taxon>Rhabditida</taxon>
        <taxon>Spirurina</taxon>
        <taxon>Gnathostomatomorpha</taxon>
        <taxon>Gnathostomatoidea</taxon>
        <taxon>Gnathostomatidae</taxon>
        <taxon>Gnathostoma</taxon>
    </lineage>
</organism>
<sequence>MISASANSDSHLHRLAKLPTLVVQRSLSAKKEHKHKETLLIRTITAVFRKWGYFVADHIILLIALSLLMSALCAIIVFRTPYKNDLLGFVPYGAPSRYEIDVKNEFEDSRGRGILILIMLKPKDEGNAMRPEILKEAIEIDNIVMNNITIRNRKSGRLQTYSDICTHYCVLDEPMKIFVNAYLLQLELLKEDGRPNENLILNYPVMSVYGRKLNIQLYFGGVKLSDDVPLVDALDDTTNLTTFTNIRSAKIISLVYRTELVEGLTEAEVTKYELDVVDYFQT</sequence>
<dbReference type="Proteomes" id="UP001608902">
    <property type="component" value="Unassembled WGS sequence"/>
</dbReference>
<protein>
    <submittedName>
        <fullName evidence="2">Uncharacterized protein</fullName>
    </submittedName>
</protein>
<reference evidence="2 3" key="1">
    <citation type="submission" date="2024-08" db="EMBL/GenBank/DDBJ databases">
        <title>Gnathostoma spinigerum genome.</title>
        <authorList>
            <person name="Gonzalez-Bertolin B."/>
            <person name="Monzon S."/>
            <person name="Zaballos A."/>
            <person name="Jimenez P."/>
            <person name="Dekumyoy P."/>
            <person name="Varona S."/>
            <person name="Cuesta I."/>
            <person name="Sumanam S."/>
            <person name="Adisakwattana P."/>
            <person name="Gasser R.B."/>
            <person name="Hernandez-Gonzalez A."/>
            <person name="Young N.D."/>
            <person name="Perteguer M.J."/>
        </authorList>
    </citation>
    <scope>NUCLEOTIDE SEQUENCE [LARGE SCALE GENOMIC DNA]</scope>
    <source>
        <strain evidence="2">AL3</strain>
        <tissue evidence="2">Liver</tissue>
    </source>
</reference>
<dbReference type="PANTHER" id="PTHR10796">
    <property type="entry name" value="PATCHED-RELATED"/>
    <property type="match status" value="1"/>
</dbReference>
<evidence type="ECO:0000256" key="1">
    <source>
        <dbReference type="SAM" id="Phobius"/>
    </source>
</evidence>
<proteinExistence type="predicted"/>
<dbReference type="InterPro" id="IPR051697">
    <property type="entry name" value="Patched_domain-protein"/>
</dbReference>
<keyword evidence="3" id="KW-1185">Reference proteome</keyword>
<evidence type="ECO:0000313" key="2">
    <source>
        <dbReference type="EMBL" id="MFH4984210.1"/>
    </source>
</evidence>
<feature type="transmembrane region" description="Helical" evidence="1">
    <location>
        <begin position="59"/>
        <end position="78"/>
    </location>
</feature>
<keyword evidence="1" id="KW-1133">Transmembrane helix</keyword>